<gene>
    <name evidence="2" type="ORF">A1507_13655</name>
</gene>
<name>A0A177NDE5_9GAMM</name>
<organism evidence="2 3">
    <name type="scientific">Methylomonas koyamae</name>
    <dbReference type="NCBI Taxonomy" id="702114"/>
    <lineage>
        <taxon>Bacteria</taxon>
        <taxon>Pseudomonadati</taxon>
        <taxon>Pseudomonadota</taxon>
        <taxon>Gammaproteobacteria</taxon>
        <taxon>Methylococcales</taxon>
        <taxon>Methylococcaceae</taxon>
        <taxon>Methylomonas</taxon>
    </lineage>
</organism>
<sequence length="85" mass="8616">MKKALLTFTAAIAVALLPALASAGDADTCKGCHNGSVAPGVDALKSKFKTVDELVAGAKASKNDMMKPMQADTAKLKAAAAEILK</sequence>
<accession>A0A177NDE5</accession>
<protein>
    <recommendedName>
        <fullName evidence="4">Cytochrome c domain-containing protein</fullName>
    </recommendedName>
</protein>
<comment type="caution">
    <text evidence="2">The sequence shown here is derived from an EMBL/GenBank/DDBJ whole genome shotgun (WGS) entry which is preliminary data.</text>
</comment>
<reference evidence="2 3" key="1">
    <citation type="submission" date="2016-03" db="EMBL/GenBank/DDBJ databases">
        <authorList>
            <person name="Ploux O."/>
        </authorList>
    </citation>
    <scope>NUCLEOTIDE SEQUENCE [LARGE SCALE GENOMIC DNA]</scope>
    <source>
        <strain evidence="2 3">R-45378</strain>
    </source>
</reference>
<evidence type="ECO:0008006" key="4">
    <source>
        <dbReference type="Google" id="ProtNLM"/>
    </source>
</evidence>
<evidence type="ECO:0000256" key="1">
    <source>
        <dbReference type="SAM" id="SignalP"/>
    </source>
</evidence>
<dbReference type="EMBL" id="LUUJ01000080">
    <property type="protein sequence ID" value="OAI15861.1"/>
    <property type="molecule type" value="Genomic_DNA"/>
</dbReference>
<dbReference type="AlphaFoldDB" id="A0A177NDE5"/>
<dbReference type="RefSeq" id="WP_064040734.1">
    <property type="nucleotide sequence ID" value="NZ_LUUJ01000080.1"/>
</dbReference>
<keyword evidence="1" id="KW-0732">Signal</keyword>
<feature type="signal peptide" evidence="1">
    <location>
        <begin position="1"/>
        <end position="23"/>
    </location>
</feature>
<feature type="chain" id="PRO_5008069022" description="Cytochrome c domain-containing protein" evidence="1">
    <location>
        <begin position="24"/>
        <end position="85"/>
    </location>
</feature>
<dbReference type="Proteomes" id="UP000077857">
    <property type="component" value="Unassembled WGS sequence"/>
</dbReference>
<evidence type="ECO:0000313" key="3">
    <source>
        <dbReference type="Proteomes" id="UP000077857"/>
    </source>
</evidence>
<evidence type="ECO:0000313" key="2">
    <source>
        <dbReference type="EMBL" id="OAI15861.1"/>
    </source>
</evidence>
<proteinExistence type="predicted"/>
<dbReference type="OrthoDB" id="5573248at2"/>